<comment type="caution">
    <text evidence="1">The sequence shown here is derived from an EMBL/GenBank/DDBJ whole genome shotgun (WGS) entry which is preliminary data.</text>
</comment>
<evidence type="ECO:0000313" key="1">
    <source>
        <dbReference type="EMBL" id="GJE62757.1"/>
    </source>
</evidence>
<evidence type="ECO:0008006" key="3">
    <source>
        <dbReference type="Google" id="ProtNLM"/>
    </source>
</evidence>
<reference evidence="1" key="1">
    <citation type="journal article" date="2021" name="Front. Microbiol.">
        <title>Comprehensive Comparative Genomics and Phenotyping of Methylobacterium Species.</title>
        <authorList>
            <person name="Alessa O."/>
            <person name="Ogura Y."/>
            <person name="Fujitani Y."/>
            <person name="Takami H."/>
            <person name="Hayashi T."/>
            <person name="Sahin N."/>
            <person name="Tani A."/>
        </authorList>
    </citation>
    <scope>NUCLEOTIDE SEQUENCE</scope>
    <source>
        <strain evidence="1">DSM 23632</strain>
    </source>
</reference>
<organism evidence="1 2">
    <name type="scientific">Methylobacterium trifolii</name>
    <dbReference type="NCBI Taxonomy" id="1003092"/>
    <lineage>
        <taxon>Bacteria</taxon>
        <taxon>Pseudomonadati</taxon>
        <taxon>Pseudomonadota</taxon>
        <taxon>Alphaproteobacteria</taxon>
        <taxon>Hyphomicrobiales</taxon>
        <taxon>Methylobacteriaceae</taxon>
        <taxon>Methylobacterium</taxon>
    </lineage>
</organism>
<dbReference type="Proteomes" id="UP001055057">
    <property type="component" value="Unassembled WGS sequence"/>
</dbReference>
<accession>A0ABQ4U7A1</accession>
<name>A0ABQ4U7A1_9HYPH</name>
<dbReference type="RefSeq" id="WP_238185396.1">
    <property type="nucleotide sequence ID" value="NZ_BPRB01000400.1"/>
</dbReference>
<dbReference type="EMBL" id="BPRB01000400">
    <property type="protein sequence ID" value="GJE62757.1"/>
    <property type="molecule type" value="Genomic_DNA"/>
</dbReference>
<sequence>MTDDPERSFARFKQSATEAANRAEATALLIRCGYRVYRPEADIEGEDLVVRRPTGALYGVQLKGGPMVEWRRYGGRNLLMLFPSAPYSPGAPRSWFLVPHDPLFDWMKARHGQAPKWADHWRYPVLTKPLAAFLAEYEVRLPTEPMTIDEC</sequence>
<evidence type="ECO:0000313" key="2">
    <source>
        <dbReference type="Proteomes" id="UP001055057"/>
    </source>
</evidence>
<gene>
    <name evidence="1" type="ORF">MPOCJGCO_4893</name>
</gene>
<proteinExistence type="predicted"/>
<protein>
    <recommendedName>
        <fullName evidence="3">DUF4365 domain-containing protein</fullName>
    </recommendedName>
</protein>
<keyword evidence="2" id="KW-1185">Reference proteome</keyword>
<reference evidence="1" key="2">
    <citation type="submission" date="2021-08" db="EMBL/GenBank/DDBJ databases">
        <authorList>
            <person name="Tani A."/>
            <person name="Ola A."/>
            <person name="Ogura Y."/>
            <person name="Katsura K."/>
            <person name="Hayashi T."/>
        </authorList>
    </citation>
    <scope>NUCLEOTIDE SEQUENCE</scope>
    <source>
        <strain evidence="1">DSM 23632</strain>
    </source>
</reference>